<evidence type="ECO:0000259" key="5">
    <source>
        <dbReference type="Pfam" id="PF04719"/>
    </source>
</evidence>
<dbReference type="AlphaFoldDB" id="A0A7R9BUK3"/>
<feature type="repeat" description="WD" evidence="3">
    <location>
        <begin position="365"/>
        <end position="398"/>
    </location>
</feature>
<dbReference type="OrthoDB" id="407922at2759"/>
<proteinExistence type="predicted"/>
<dbReference type="EMBL" id="CAJPEX010002039">
    <property type="protein sequence ID" value="CAG0920402.1"/>
    <property type="molecule type" value="Genomic_DNA"/>
</dbReference>
<feature type="repeat" description="WD" evidence="3">
    <location>
        <begin position="937"/>
        <end position="969"/>
    </location>
</feature>
<dbReference type="GO" id="GO:0034388">
    <property type="term" value="C:Pwp2p-containing subcomplex of 90S preribosome"/>
    <property type="evidence" value="ECO:0007669"/>
    <property type="project" value="TreeGrafter"/>
</dbReference>
<dbReference type="GO" id="GO:0046982">
    <property type="term" value="F:protein heterodimerization activity"/>
    <property type="evidence" value="ECO:0007669"/>
    <property type="project" value="InterPro"/>
</dbReference>
<protein>
    <recommendedName>
        <fullName evidence="5">TAFII28-like protein domain-containing protein</fullName>
    </recommendedName>
</protein>
<dbReference type="PANTHER" id="PTHR19853">
    <property type="entry name" value="WD REPEAT CONTAINING PROTEIN 3 WDR3"/>
    <property type="match status" value="1"/>
</dbReference>
<dbReference type="PANTHER" id="PTHR19853:SF0">
    <property type="entry name" value="WD REPEAT-CONTAINING PROTEIN 3"/>
    <property type="match status" value="1"/>
</dbReference>
<dbReference type="GO" id="GO:0030515">
    <property type="term" value="F:snoRNA binding"/>
    <property type="evidence" value="ECO:0007669"/>
    <property type="project" value="TreeGrafter"/>
</dbReference>
<feature type="repeat" description="WD" evidence="3">
    <location>
        <begin position="894"/>
        <end position="936"/>
    </location>
</feature>
<organism evidence="6">
    <name type="scientific">Notodromas monacha</name>
    <dbReference type="NCBI Taxonomy" id="399045"/>
    <lineage>
        <taxon>Eukaryota</taxon>
        <taxon>Metazoa</taxon>
        <taxon>Ecdysozoa</taxon>
        <taxon>Arthropoda</taxon>
        <taxon>Crustacea</taxon>
        <taxon>Oligostraca</taxon>
        <taxon>Ostracoda</taxon>
        <taxon>Podocopa</taxon>
        <taxon>Podocopida</taxon>
        <taxon>Cypridocopina</taxon>
        <taxon>Cypridoidea</taxon>
        <taxon>Cyprididae</taxon>
        <taxon>Notodromas</taxon>
    </lineage>
</organism>
<feature type="domain" description="TAFII28-like protein" evidence="5">
    <location>
        <begin position="88"/>
        <end position="116"/>
    </location>
</feature>
<dbReference type="CDD" id="cd00200">
    <property type="entry name" value="WD40"/>
    <property type="match status" value="1"/>
</dbReference>
<dbReference type="InterPro" id="IPR009072">
    <property type="entry name" value="Histone-fold"/>
</dbReference>
<keyword evidence="7" id="KW-1185">Reference proteome</keyword>
<dbReference type="PROSITE" id="PS50294">
    <property type="entry name" value="WD_REPEATS_REGION"/>
    <property type="match status" value="4"/>
</dbReference>
<dbReference type="EMBL" id="OA884076">
    <property type="protein sequence ID" value="CAD7280250.1"/>
    <property type="molecule type" value="Genomic_DNA"/>
</dbReference>
<feature type="repeat" description="WD" evidence="3">
    <location>
        <begin position="852"/>
        <end position="893"/>
    </location>
</feature>
<dbReference type="PRINTS" id="PR00320">
    <property type="entry name" value="GPROTEINBRPT"/>
</dbReference>
<dbReference type="InterPro" id="IPR006809">
    <property type="entry name" value="TAFII28_dom"/>
</dbReference>
<dbReference type="InterPro" id="IPR020472">
    <property type="entry name" value="WD40_PAC1"/>
</dbReference>
<dbReference type="PROSITE" id="PS00678">
    <property type="entry name" value="WD_REPEATS_1"/>
    <property type="match status" value="1"/>
</dbReference>
<dbReference type="SUPFAM" id="SSF50978">
    <property type="entry name" value="WD40 repeat-like"/>
    <property type="match status" value="1"/>
</dbReference>
<evidence type="ECO:0000256" key="2">
    <source>
        <dbReference type="ARBA" id="ARBA00022737"/>
    </source>
</evidence>
<gene>
    <name evidence="6" type="ORF">NMOB1V02_LOCUS7912</name>
</gene>
<dbReference type="FunFam" id="2.130.10.10:FF:000157">
    <property type="entry name" value="WD repeat domain 3"/>
    <property type="match status" value="1"/>
</dbReference>
<dbReference type="InterPro" id="IPR036322">
    <property type="entry name" value="WD40_repeat_dom_sf"/>
</dbReference>
<feature type="region of interest" description="Disordered" evidence="4">
    <location>
        <begin position="53"/>
        <end position="73"/>
    </location>
</feature>
<dbReference type="InterPro" id="IPR001680">
    <property type="entry name" value="WD40_rpt"/>
</dbReference>
<evidence type="ECO:0000256" key="4">
    <source>
        <dbReference type="SAM" id="MobiDB-lite"/>
    </source>
</evidence>
<evidence type="ECO:0000313" key="6">
    <source>
        <dbReference type="EMBL" id="CAD7280250.1"/>
    </source>
</evidence>
<keyword evidence="1 3" id="KW-0853">WD repeat</keyword>
<feature type="region of interest" description="Disordered" evidence="4">
    <location>
        <begin position="1"/>
        <end position="41"/>
    </location>
</feature>
<evidence type="ECO:0000313" key="7">
    <source>
        <dbReference type="Proteomes" id="UP000678499"/>
    </source>
</evidence>
<dbReference type="Gene3D" id="2.130.10.10">
    <property type="entry name" value="YVTN repeat-like/Quinoprotein amine dehydrogenase"/>
    <property type="match status" value="3"/>
</dbReference>
<dbReference type="CDD" id="cd08048">
    <property type="entry name" value="HFD_TAF11"/>
    <property type="match status" value="1"/>
</dbReference>
<reference evidence="6" key="1">
    <citation type="submission" date="2020-11" db="EMBL/GenBank/DDBJ databases">
        <authorList>
            <person name="Tran Van P."/>
        </authorList>
    </citation>
    <scope>NUCLEOTIDE SEQUENCE</scope>
</reference>
<dbReference type="PROSITE" id="PS50082">
    <property type="entry name" value="WD_REPEATS_2"/>
    <property type="match status" value="4"/>
</dbReference>
<dbReference type="SUPFAM" id="SSF50998">
    <property type="entry name" value="Quinoprotein alcohol dehydrogenase-like"/>
    <property type="match status" value="1"/>
</dbReference>
<dbReference type="GO" id="GO:0030490">
    <property type="term" value="P:maturation of SSU-rRNA"/>
    <property type="evidence" value="ECO:0007669"/>
    <property type="project" value="TreeGrafter"/>
</dbReference>
<dbReference type="Pfam" id="PF25172">
    <property type="entry name" value="Beta-prop_WDR3_2nd"/>
    <property type="match status" value="1"/>
</dbReference>
<dbReference type="InterPro" id="IPR019775">
    <property type="entry name" value="WD40_repeat_CS"/>
</dbReference>
<dbReference type="SUPFAM" id="SSF47113">
    <property type="entry name" value="Histone-fold"/>
    <property type="match status" value="1"/>
</dbReference>
<dbReference type="GO" id="GO:0032040">
    <property type="term" value="C:small-subunit processome"/>
    <property type="evidence" value="ECO:0007669"/>
    <property type="project" value="TreeGrafter"/>
</dbReference>
<keyword evidence="2" id="KW-0677">Repeat</keyword>
<evidence type="ECO:0000256" key="1">
    <source>
        <dbReference type="ARBA" id="ARBA00022574"/>
    </source>
</evidence>
<sequence>MDDITEPFNTPERNKDSGSESVDNGGDGREKSGRLPPNFSGSLDELVMLRLPQPLGAGAPGHSADEHHHHAKPARKILEEEEREKMQVLVSNFTEEQLDRYEMYRRSAFPKAAIRRPPHWYNHVDTAATLAPVKAAVDENGGITLEDLEATLGINARLILLIFLLRGGVVWCLESLNNHDAWLQLMQSMTGSNVSQNAVIAMSGLAKVYVGEVIEEALDVMEQWGESGPLQPKHLRESVRRLRRRGIGMGLTKQYLRFIPGQVLNLICHSSASNCTFVSVGKNAQSRYMAVAAAQNVIIWDLLTQNEVTTIYGENSEVTQLCNWRNDLKNYLCVGYNDGSINIYDLSSAEKNADELFSIGSPVLFKGHRSGITSFLFDDDGLILVSGGKDSDIVVWDLVKESGLFRLKGHKGPITGLKFFPGFRQLWKNADPDEKLDAVDERKLLASSGKDGMMKFWDLGTRHCCFTLAVPATEIYCFEFIGPSLTNRNAIRFLVGSAQTEVGVWEATEVDRSTRQSTMTNGATENLDDLENEGKWFRTERIGSIIRGTKGRTTFLSFMPSTRMLLVAGQDRKIEVFRVCAEAECKKRLKKRMKKAAERDGGVVEEVTLDGVGLVDQIVRRNEAAVTAQGRIKCFSAAEVVDKKAGNCIKVVCGLANNAIQSFLLNPEQASLKGSKSSGAVKTIGKIEKHGHRTDVRVLDYSSDSTGLMSASSEAVKIWVKNTDGLLAVARTIPCRYAVCGTFLPGDRHIVLGTKPGYVQLFDVAGGQMLEEISTAGFVTGGETKTVQIWELEYYSAEGSKRLSFLHKKSLVMEESILVVKYSPDGKFLAVACLDSSVKLFFADTLKFHLTLYGHKLPVLGLDISSDSRLIVTASSDRTIKIWGMDFGDCHKTLLGHADSVMAVKFLPPSTHHIFSASRDGKIKYWDADNFQLISTIKGNLGEIWALSTSPDGLQVASSSRDGSIRVWEKSQEIIVLQDEREEELAEDEKNDVEGDLARETMNATAAAGETNRESGLASFITLNGEEACARLIEAVKVVEEILPEWKKALRKANNGQKLTSVGFEPHPIMVALRTEEDPYGMLMETIARIPSSHVEECLTLLPYEYARMLIEMLQVVIRRWYWFGEKELERLDDKGCVRKRKFKNYVEYAEAVLRCLHFLTRIQHGRIFVDGELIRSTMCLLSADLNRWSDAANDMVGFNLAGLEALESQLRAAEEADIFEESFSRSSSKKKNRKRQRRLLEVQQAVMSLS</sequence>
<dbReference type="Pfam" id="PF25173">
    <property type="entry name" value="Beta-prop_WDR3_1st"/>
    <property type="match status" value="1"/>
</dbReference>
<dbReference type="Pfam" id="PF04719">
    <property type="entry name" value="TAFII28"/>
    <property type="match status" value="2"/>
</dbReference>
<dbReference type="SMART" id="SM00320">
    <property type="entry name" value="WD40"/>
    <property type="match status" value="11"/>
</dbReference>
<name>A0A7R9BUK3_9CRUS</name>
<dbReference type="InterPro" id="IPR051570">
    <property type="entry name" value="TBC1_cilium_biogenesis"/>
</dbReference>
<dbReference type="InterPro" id="IPR015943">
    <property type="entry name" value="WD40/YVTN_repeat-like_dom_sf"/>
</dbReference>
<dbReference type="InterPro" id="IPR011047">
    <property type="entry name" value="Quinoprotein_ADH-like_sf"/>
</dbReference>
<dbReference type="GO" id="GO:0006367">
    <property type="term" value="P:transcription initiation at RNA polymerase II promoter"/>
    <property type="evidence" value="ECO:0007669"/>
    <property type="project" value="InterPro"/>
</dbReference>
<evidence type="ECO:0000256" key="3">
    <source>
        <dbReference type="PROSITE-ProRule" id="PRU00221"/>
    </source>
</evidence>
<dbReference type="Proteomes" id="UP000678499">
    <property type="component" value="Unassembled WGS sequence"/>
</dbReference>
<accession>A0A7R9BUK3</accession>
<dbReference type="Gene3D" id="1.10.20.10">
    <property type="entry name" value="Histone, subunit A"/>
    <property type="match status" value="1"/>
</dbReference>
<feature type="domain" description="TAFII28-like protein" evidence="5">
    <location>
        <begin position="184"/>
        <end position="241"/>
    </location>
</feature>